<dbReference type="PANTHER" id="PTHR10587:SF133">
    <property type="entry name" value="CHITIN DEACETYLASE 1-RELATED"/>
    <property type="match status" value="1"/>
</dbReference>
<dbReference type="GO" id="GO:0009272">
    <property type="term" value="P:fungal-type cell wall biogenesis"/>
    <property type="evidence" value="ECO:0007669"/>
    <property type="project" value="UniProtKB-ARBA"/>
</dbReference>
<dbReference type="InterPro" id="IPR050248">
    <property type="entry name" value="Polysacc_deacetylase_ArnD"/>
</dbReference>
<dbReference type="STRING" id="215637.A0A4P9ZXJ9"/>
<dbReference type="OrthoDB" id="407355at2759"/>
<keyword evidence="2" id="KW-0378">Hydrolase</keyword>
<dbReference type="GO" id="GO:0005975">
    <property type="term" value="P:carbohydrate metabolic process"/>
    <property type="evidence" value="ECO:0007669"/>
    <property type="project" value="InterPro"/>
</dbReference>
<dbReference type="GO" id="GO:0004099">
    <property type="term" value="F:chitin deacetylase activity"/>
    <property type="evidence" value="ECO:0007669"/>
    <property type="project" value="UniProtKB-ARBA"/>
</dbReference>
<organism evidence="5 6">
    <name type="scientific">Dimargaris cristalligena</name>
    <dbReference type="NCBI Taxonomy" id="215637"/>
    <lineage>
        <taxon>Eukaryota</taxon>
        <taxon>Fungi</taxon>
        <taxon>Fungi incertae sedis</taxon>
        <taxon>Zoopagomycota</taxon>
        <taxon>Kickxellomycotina</taxon>
        <taxon>Dimargaritomycetes</taxon>
        <taxon>Dimargaritales</taxon>
        <taxon>Dimargaritaceae</taxon>
        <taxon>Dimargaris</taxon>
    </lineage>
</organism>
<evidence type="ECO:0000313" key="6">
    <source>
        <dbReference type="Proteomes" id="UP000268162"/>
    </source>
</evidence>
<dbReference type="PANTHER" id="PTHR10587">
    <property type="entry name" value="GLYCOSYL TRANSFERASE-RELATED"/>
    <property type="match status" value="1"/>
</dbReference>
<keyword evidence="3" id="KW-0732">Signal</keyword>
<dbReference type="EMBL" id="ML002374">
    <property type="protein sequence ID" value="RKP38383.1"/>
    <property type="molecule type" value="Genomic_DNA"/>
</dbReference>
<feature type="chain" id="PRO_5020769588" description="NodB homology domain-containing protein" evidence="3">
    <location>
        <begin position="23"/>
        <end position="286"/>
    </location>
</feature>
<evidence type="ECO:0000313" key="5">
    <source>
        <dbReference type="EMBL" id="RKP38383.1"/>
    </source>
</evidence>
<protein>
    <recommendedName>
        <fullName evidence="4">NodB homology domain-containing protein</fullName>
    </recommendedName>
</protein>
<reference evidence="6" key="1">
    <citation type="journal article" date="2018" name="Nat. Microbiol.">
        <title>Leveraging single-cell genomics to expand the fungal tree of life.</title>
        <authorList>
            <person name="Ahrendt S.R."/>
            <person name="Quandt C.A."/>
            <person name="Ciobanu D."/>
            <person name="Clum A."/>
            <person name="Salamov A."/>
            <person name="Andreopoulos B."/>
            <person name="Cheng J.F."/>
            <person name="Woyke T."/>
            <person name="Pelin A."/>
            <person name="Henrissat B."/>
            <person name="Reynolds N.K."/>
            <person name="Benny G.L."/>
            <person name="Smith M.E."/>
            <person name="James T.Y."/>
            <person name="Grigoriev I.V."/>
        </authorList>
    </citation>
    <scope>NUCLEOTIDE SEQUENCE [LARGE SCALE GENOMIC DNA]</scope>
    <source>
        <strain evidence="6">RSA 468</strain>
    </source>
</reference>
<evidence type="ECO:0000256" key="2">
    <source>
        <dbReference type="ARBA" id="ARBA00022801"/>
    </source>
</evidence>
<dbReference type="SUPFAM" id="SSF88713">
    <property type="entry name" value="Glycoside hydrolase/deacetylase"/>
    <property type="match status" value="1"/>
</dbReference>
<evidence type="ECO:0000256" key="1">
    <source>
        <dbReference type="ARBA" id="ARBA00022723"/>
    </source>
</evidence>
<proteinExistence type="predicted"/>
<accession>A0A4P9ZXJ9</accession>
<keyword evidence="6" id="KW-1185">Reference proteome</keyword>
<feature type="domain" description="NodB homology" evidence="4">
    <location>
        <begin position="30"/>
        <end position="240"/>
    </location>
</feature>
<sequence>MKCTFIALGLLLVVSAGQSVHATTYRCPPGQLAFTFDDGPHPKHTPQVLDVLQKAGIKGTFYLLGEKVKAHPELVQRIHREGHEIGIHGWDHQRMDKLSGGATAVEKQLRDTWDAILKALGNTRNPAVIKTMRPPYGKTGRQLVPKVAGKLYLEAVNWSFSPQDWQYIGEGTLDSQPADVAVGKVNAATTQMLADIDWRLKHMNPVKRGEIILQHDTLPQTPGVLANLIERIQSKQFRIVTVSQCLADNPSKANLQSERLVDKLEIGYRHVKNATRNLVASVRKSR</sequence>
<dbReference type="PROSITE" id="PS51677">
    <property type="entry name" value="NODB"/>
    <property type="match status" value="1"/>
</dbReference>
<dbReference type="Proteomes" id="UP000268162">
    <property type="component" value="Unassembled WGS sequence"/>
</dbReference>
<gene>
    <name evidence="5" type="ORF">BJ085DRAFT_19168</name>
</gene>
<dbReference type="Gene3D" id="3.20.20.370">
    <property type="entry name" value="Glycoside hydrolase/deacetylase"/>
    <property type="match status" value="1"/>
</dbReference>
<dbReference type="GO" id="GO:0046872">
    <property type="term" value="F:metal ion binding"/>
    <property type="evidence" value="ECO:0007669"/>
    <property type="project" value="UniProtKB-KW"/>
</dbReference>
<name>A0A4P9ZXJ9_9FUNG</name>
<dbReference type="CDD" id="cd10917">
    <property type="entry name" value="CE4_NodB_like_6s_7s"/>
    <property type="match status" value="1"/>
</dbReference>
<dbReference type="InterPro" id="IPR002509">
    <property type="entry name" value="NODB_dom"/>
</dbReference>
<dbReference type="InterPro" id="IPR011330">
    <property type="entry name" value="Glyco_hydro/deAcase_b/a-brl"/>
</dbReference>
<feature type="signal peptide" evidence="3">
    <location>
        <begin position="1"/>
        <end position="22"/>
    </location>
</feature>
<evidence type="ECO:0000259" key="4">
    <source>
        <dbReference type="PROSITE" id="PS51677"/>
    </source>
</evidence>
<keyword evidence="1" id="KW-0479">Metal-binding</keyword>
<dbReference type="Pfam" id="PF01522">
    <property type="entry name" value="Polysacc_deac_1"/>
    <property type="match status" value="1"/>
</dbReference>
<evidence type="ECO:0000256" key="3">
    <source>
        <dbReference type="SAM" id="SignalP"/>
    </source>
</evidence>
<dbReference type="AlphaFoldDB" id="A0A4P9ZXJ9"/>
<dbReference type="GO" id="GO:0016020">
    <property type="term" value="C:membrane"/>
    <property type="evidence" value="ECO:0007669"/>
    <property type="project" value="TreeGrafter"/>
</dbReference>